<sequence length="293" mass="32572">MLSSHNRYPYTPITAANPRCWPNGARLAVYFVMGVEEYNFGPGLTENLMSGMAYPDYANTSWRDYGNRVGALRLQQRFAEHEVPLSVLLNTAVYDHAPGLVEQLSAAGCELIGHGLSNSDSLAGRAREDERQYLASVSQRIQQATGKAPLGWSSPWLSQTENTVDLLAETGYGYVLDLGMDDRPVWLNSSHGRFLHIPYALELNDSSTIIGRQASASDFRQMITDQFDELLNAASDQPLVMSVVIHSFISGQPFRLRQLTQALQHICAQREQIWLTTPDQIYHSVQADPGLAV</sequence>
<dbReference type="EMBL" id="JACJUD010000002">
    <property type="protein sequence ID" value="MBB2494705.1"/>
    <property type="molecule type" value="Genomic_DNA"/>
</dbReference>
<dbReference type="RefSeq" id="WP_183088276.1">
    <property type="nucleotide sequence ID" value="NZ_JACJUD010000002.1"/>
</dbReference>
<dbReference type="InterPro" id="IPR002509">
    <property type="entry name" value="NODB_dom"/>
</dbReference>
<feature type="domain" description="NodB homology" evidence="1">
    <location>
        <begin position="78"/>
        <end position="175"/>
    </location>
</feature>
<comment type="caution">
    <text evidence="2">The sequence shown here is derived from an EMBL/GenBank/DDBJ whole genome shotgun (WGS) entry which is preliminary data.</text>
</comment>
<evidence type="ECO:0000259" key="1">
    <source>
        <dbReference type="Pfam" id="PF01522"/>
    </source>
</evidence>
<dbReference type="Gene3D" id="3.20.20.370">
    <property type="entry name" value="Glycoside hydrolase/deacetylase"/>
    <property type="match status" value="1"/>
</dbReference>
<dbReference type="SUPFAM" id="SSF88713">
    <property type="entry name" value="Glycoside hydrolase/deacetylase"/>
    <property type="match status" value="1"/>
</dbReference>
<dbReference type="InterPro" id="IPR011330">
    <property type="entry name" value="Glyco_hydro/deAcase_b/a-brl"/>
</dbReference>
<keyword evidence="3" id="KW-1185">Reference proteome</keyword>
<dbReference type="CDD" id="cd10979">
    <property type="entry name" value="CE4_PuuE_like"/>
    <property type="match status" value="1"/>
</dbReference>
<accession>A0A7W4LKD1</accession>
<dbReference type="GO" id="GO:0005975">
    <property type="term" value="P:carbohydrate metabolic process"/>
    <property type="evidence" value="ECO:0007669"/>
    <property type="project" value="InterPro"/>
</dbReference>
<name>A0A7W4LKD1_9GAMM</name>
<evidence type="ECO:0000313" key="3">
    <source>
        <dbReference type="Proteomes" id="UP000542720"/>
    </source>
</evidence>
<dbReference type="PANTHER" id="PTHR43123">
    <property type="entry name" value="POLYSACCHARIDE DEACETYLASE-RELATED"/>
    <property type="match status" value="1"/>
</dbReference>
<dbReference type="PANTHER" id="PTHR43123:SF4">
    <property type="entry name" value="POLYSACCHARIDE DEACETYLASE"/>
    <property type="match status" value="1"/>
</dbReference>
<reference evidence="2 3" key="1">
    <citation type="submission" date="2020-08" db="EMBL/GenBank/DDBJ databases">
        <authorList>
            <person name="Kim C.M."/>
        </authorList>
    </citation>
    <scope>NUCLEOTIDE SEQUENCE [LARGE SCALE GENOMIC DNA]</scope>
    <source>
        <strain evidence="2 3">UL070</strain>
    </source>
</reference>
<proteinExistence type="predicted"/>
<dbReference type="Proteomes" id="UP000542720">
    <property type="component" value="Unassembled WGS sequence"/>
</dbReference>
<evidence type="ECO:0000313" key="2">
    <source>
        <dbReference type="EMBL" id="MBB2494705.1"/>
    </source>
</evidence>
<dbReference type="Pfam" id="PF01522">
    <property type="entry name" value="Polysacc_deac_1"/>
    <property type="match status" value="1"/>
</dbReference>
<gene>
    <name evidence="2" type="ORF">H3H51_06705</name>
</gene>
<dbReference type="GO" id="GO:0016810">
    <property type="term" value="F:hydrolase activity, acting on carbon-nitrogen (but not peptide) bonds"/>
    <property type="evidence" value="ECO:0007669"/>
    <property type="project" value="InterPro"/>
</dbReference>
<protein>
    <submittedName>
        <fullName evidence="2">Polysaccharide deacetylase family protein</fullName>
    </submittedName>
</protein>
<organism evidence="2 3">
    <name type="scientific">Aquipseudomonas ullengensis</name>
    <dbReference type="NCBI Taxonomy" id="2759166"/>
    <lineage>
        <taxon>Bacteria</taxon>
        <taxon>Pseudomonadati</taxon>
        <taxon>Pseudomonadota</taxon>
        <taxon>Gammaproteobacteria</taxon>
        <taxon>Pseudomonadales</taxon>
        <taxon>Pseudomonadaceae</taxon>
        <taxon>Aquipseudomonas</taxon>
    </lineage>
</organism>
<dbReference type="AlphaFoldDB" id="A0A7W4LKD1"/>